<keyword evidence="2" id="KW-1185">Reference proteome</keyword>
<dbReference type="AlphaFoldDB" id="A0A7W9EN12"/>
<dbReference type="EMBL" id="JACIJG010000022">
    <property type="protein sequence ID" value="MBB5704053.1"/>
    <property type="molecule type" value="Genomic_DNA"/>
</dbReference>
<name>A0A7W9EN12_9HYPH</name>
<reference evidence="1 2" key="1">
    <citation type="submission" date="2020-08" db="EMBL/GenBank/DDBJ databases">
        <title>Genomic Encyclopedia of Type Strains, Phase IV (KMG-IV): sequencing the most valuable type-strain genomes for metagenomic binning, comparative biology and taxonomic classification.</title>
        <authorList>
            <person name="Goeker M."/>
        </authorList>
    </citation>
    <scope>NUCLEOTIDE SEQUENCE [LARGE SCALE GENOMIC DNA]</scope>
    <source>
        <strain evidence="1 2">DSM 26944</strain>
    </source>
</reference>
<proteinExistence type="predicted"/>
<evidence type="ECO:0000313" key="2">
    <source>
        <dbReference type="Proteomes" id="UP000555546"/>
    </source>
</evidence>
<organism evidence="1 2">
    <name type="scientific">Brucella daejeonensis</name>
    <dbReference type="NCBI Taxonomy" id="659015"/>
    <lineage>
        <taxon>Bacteria</taxon>
        <taxon>Pseudomonadati</taxon>
        <taxon>Pseudomonadota</taxon>
        <taxon>Alphaproteobacteria</taxon>
        <taxon>Hyphomicrobiales</taxon>
        <taxon>Brucellaceae</taxon>
        <taxon>Brucella/Ochrobactrum group</taxon>
        <taxon>Brucella</taxon>
    </lineage>
</organism>
<sequence length="33" mass="3479">MKKFAKMLRAGLVPALLAPVTAGSIRRHTGTVS</sequence>
<protein>
    <submittedName>
        <fullName evidence="1">Uncharacterized protein</fullName>
    </submittedName>
</protein>
<accession>A0A7W9EN12</accession>
<dbReference type="Proteomes" id="UP000555546">
    <property type="component" value="Unassembled WGS sequence"/>
</dbReference>
<evidence type="ECO:0000313" key="1">
    <source>
        <dbReference type="EMBL" id="MBB5704053.1"/>
    </source>
</evidence>
<comment type="caution">
    <text evidence="1">The sequence shown here is derived from an EMBL/GenBank/DDBJ whole genome shotgun (WGS) entry which is preliminary data.</text>
</comment>
<gene>
    <name evidence="1" type="ORF">FHS76_003968</name>
</gene>